<sequence length="389" mass="42697">MALAAAAAPAIDRYDSLLGTLYDAALEEQGWQQALRALHELFAANYVTLILRPPGEDSDQGLMIVFGDIEGQGRITYLDYPHEVTPFVNLPPNRVFSVGDLMDMQAWRESPYYQNYCATHGVFHVLAVDIAASGSGTFRMRITRPESAPDFSEAEKAFCARLVPHLSRVLRLNVLLGRNESLRSIYSQVIGRLSVATLVVDAGGRIVEQNRVARELLASGDGLKSVGGRLEAYYPGDNQRLYQLLRGTLRKGVNDSSAQAEALSISRPSGRVSLGLVVEAVPAGEWRDDGDEPVLLVYVRDAEERMLLSDVMARQLFGFTPSETALVIELANGLSLEEAAQSLGIRRNTARAHLRAVFSKTGVRRQTELVRIILNSVVSLGRTTAQEKN</sequence>
<accession>A0A9X7V3F8</accession>
<reference evidence="2 3" key="1">
    <citation type="submission" date="2020-12" db="EMBL/GenBank/DDBJ databases">
        <title>FDA dAtabase for Regulatory Grade micrObial Sequences (FDA-ARGOS): Supporting development and validation of Infectious Disease Dx tests.</title>
        <authorList>
            <person name="Sproer C."/>
            <person name="Gronow S."/>
            <person name="Severitt S."/>
            <person name="Schroder I."/>
            <person name="Tallon L."/>
            <person name="Sadzewicz L."/>
            <person name="Zhao X."/>
            <person name="Boylan J."/>
            <person name="Ott S."/>
            <person name="Bowen H."/>
            <person name="Vavikolanu K."/>
            <person name="Mehta A."/>
            <person name="Aluvathingal J."/>
            <person name="Nadendla S."/>
            <person name="Lowell S."/>
            <person name="Myers T."/>
            <person name="Yan Y."/>
            <person name="Sichtig H."/>
        </authorList>
    </citation>
    <scope>NUCLEOTIDE SEQUENCE [LARGE SCALE GENOMIC DNA]</scope>
    <source>
        <strain evidence="2 3">FDAARGOS_1013</strain>
    </source>
</reference>
<dbReference type="Proteomes" id="UP000595933">
    <property type="component" value="Chromosome"/>
</dbReference>
<dbReference type="GO" id="GO:0006355">
    <property type="term" value="P:regulation of DNA-templated transcription"/>
    <property type="evidence" value="ECO:0007669"/>
    <property type="project" value="InterPro"/>
</dbReference>
<dbReference type="Gene3D" id="1.10.10.10">
    <property type="entry name" value="Winged helix-like DNA-binding domain superfamily/Winged helix DNA-binding domain"/>
    <property type="match status" value="1"/>
</dbReference>
<gene>
    <name evidence="2" type="ORF">I6H70_02080</name>
</gene>
<dbReference type="SMART" id="SM00421">
    <property type="entry name" value="HTH_LUXR"/>
    <property type="match status" value="1"/>
</dbReference>
<dbReference type="RefSeq" id="WP_200292137.1">
    <property type="nucleotide sequence ID" value="NZ_CP067013.1"/>
</dbReference>
<dbReference type="InterPro" id="IPR036388">
    <property type="entry name" value="WH-like_DNA-bd_sf"/>
</dbReference>
<evidence type="ECO:0000313" key="3">
    <source>
        <dbReference type="Proteomes" id="UP000595933"/>
    </source>
</evidence>
<dbReference type="AlphaFoldDB" id="A0A9X7V3F8"/>
<dbReference type="GO" id="GO:0003677">
    <property type="term" value="F:DNA binding"/>
    <property type="evidence" value="ECO:0007669"/>
    <property type="project" value="InterPro"/>
</dbReference>
<dbReference type="InterPro" id="IPR016032">
    <property type="entry name" value="Sig_transdc_resp-reg_C-effctor"/>
</dbReference>
<organism evidence="2 3">
    <name type="scientific">Stutzerimonas balearica</name>
    <dbReference type="NCBI Taxonomy" id="74829"/>
    <lineage>
        <taxon>Bacteria</taxon>
        <taxon>Pseudomonadati</taxon>
        <taxon>Pseudomonadota</taxon>
        <taxon>Gammaproteobacteria</taxon>
        <taxon>Pseudomonadales</taxon>
        <taxon>Pseudomonadaceae</taxon>
        <taxon>Stutzerimonas</taxon>
    </lineage>
</organism>
<feature type="domain" description="HTH luxR-type" evidence="1">
    <location>
        <begin position="316"/>
        <end position="373"/>
    </location>
</feature>
<evidence type="ECO:0000259" key="1">
    <source>
        <dbReference type="SMART" id="SM00421"/>
    </source>
</evidence>
<evidence type="ECO:0000313" key="2">
    <source>
        <dbReference type="EMBL" id="QQN51283.1"/>
    </source>
</evidence>
<name>A0A9X7V3F8_9GAMM</name>
<dbReference type="EMBL" id="CP067013">
    <property type="protein sequence ID" value="QQN51283.1"/>
    <property type="molecule type" value="Genomic_DNA"/>
</dbReference>
<dbReference type="InterPro" id="IPR000792">
    <property type="entry name" value="Tscrpt_reg_LuxR_C"/>
</dbReference>
<protein>
    <submittedName>
        <fullName evidence="2">Helix-turn-helix transcriptional regulator</fullName>
    </submittedName>
</protein>
<proteinExistence type="predicted"/>
<dbReference type="SUPFAM" id="SSF46894">
    <property type="entry name" value="C-terminal effector domain of the bipartite response regulators"/>
    <property type="match status" value="1"/>
</dbReference>